<evidence type="ECO:0000256" key="6">
    <source>
        <dbReference type="ARBA" id="ARBA00022970"/>
    </source>
</evidence>
<evidence type="ECO:0000313" key="12">
    <source>
        <dbReference type="Proteomes" id="UP000436483"/>
    </source>
</evidence>
<evidence type="ECO:0000256" key="7">
    <source>
        <dbReference type="ARBA" id="ARBA00022989"/>
    </source>
</evidence>
<keyword evidence="12" id="KW-1185">Reference proteome</keyword>
<reference evidence="11 12" key="2">
    <citation type="submission" date="2020-01" db="EMBL/GenBank/DDBJ databases">
        <title>Microvirga sp. nov., an arsenate reduction bacterium isolated from Tibet hotspring sediments.</title>
        <authorList>
            <person name="Xian W.-D."/>
            <person name="Li W.-J."/>
        </authorList>
    </citation>
    <scope>NUCLEOTIDE SEQUENCE [LARGE SCALE GENOMIC DNA]</scope>
    <source>
        <strain evidence="11 12">KCTC 23863</strain>
    </source>
</reference>
<feature type="transmembrane region" description="Helical" evidence="9">
    <location>
        <begin position="205"/>
        <end position="224"/>
    </location>
</feature>
<feature type="domain" description="ABC transmembrane type-1" evidence="10">
    <location>
        <begin position="27"/>
        <end position="224"/>
    </location>
</feature>
<keyword evidence="6" id="KW-0029">Amino-acid transport</keyword>
<keyword evidence="5 9" id="KW-0812">Transmembrane</keyword>
<dbReference type="AlphaFoldDB" id="A0A7X3SPU2"/>
<evidence type="ECO:0000256" key="9">
    <source>
        <dbReference type="RuleBase" id="RU363032"/>
    </source>
</evidence>
<comment type="caution">
    <text evidence="11">The sequence shown here is derived from an EMBL/GenBank/DDBJ whole genome shotgun (WGS) entry which is preliminary data.</text>
</comment>
<dbReference type="InterPro" id="IPR035906">
    <property type="entry name" value="MetI-like_sf"/>
</dbReference>
<evidence type="ECO:0000313" key="11">
    <source>
        <dbReference type="EMBL" id="MXQ12620.1"/>
    </source>
</evidence>
<keyword evidence="8 9" id="KW-0472">Membrane</keyword>
<accession>A0A7X3SPU2</accession>
<feature type="transmembrane region" description="Helical" evidence="9">
    <location>
        <begin position="98"/>
        <end position="120"/>
    </location>
</feature>
<dbReference type="Pfam" id="PF00528">
    <property type="entry name" value="BPD_transp_1"/>
    <property type="match status" value="1"/>
</dbReference>
<dbReference type="GO" id="GO:0022857">
    <property type="term" value="F:transmembrane transporter activity"/>
    <property type="evidence" value="ECO:0007669"/>
    <property type="project" value="InterPro"/>
</dbReference>
<dbReference type="PANTHER" id="PTHR30614">
    <property type="entry name" value="MEMBRANE COMPONENT OF AMINO ACID ABC TRANSPORTER"/>
    <property type="match status" value="1"/>
</dbReference>
<evidence type="ECO:0000256" key="4">
    <source>
        <dbReference type="ARBA" id="ARBA00022475"/>
    </source>
</evidence>
<dbReference type="InterPro" id="IPR043429">
    <property type="entry name" value="ArtM/GltK/GlnP/TcyL/YhdX-like"/>
</dbReference>
<dbReference type="PANTHER" id="PTHR30614:SF0">
    <property type="entry name" value="L-CYSTINE TRANSPORT SYSTEM PERMEASE PROTEIN TCYL"/>
    <property type="match status" value="1"/>
</dbReference>
<dbReference type="GO" id="GO:0006865">
    <property type="term" value="P:amino acid transport"/>
    <property type="evidence" value="ECO:0007669"/>
    <property type="project" value="UniProtKB-KW"/>
</dbReference>
<keyword evidence="7 9" id="KW-1133">Transmembrane helix</keyword>
<comment type="subcellular location">
    <subcellularLocation>
        <location evidence="1">Cell inner membrane</location>
        <topology evidence="1">Multi-pass membrane protein</topology>
    </subcellularLocation>
    <subcellularLocation>
        <location evidence="9">Cell membrane</location>
        <topology evidence="9">Multi-pass membrane protein</topology>
    </subcellularLocation>
</comment>
<comment type="similarity">
    <text evidence="2">Belongs to the binding-protein-dependent transport system permease family. HisMQ subfamily.</text>
</comment>
<dbReference type="Proteomes" id="UP000436483">
    <property type="component" value="Unassembled WGS sequence"/>
</dbReference>
<reference evidence="11 12" key="1">
    <citation type="submission" date="2019-12" db="EMBL/GenBank/DDBJ databases">
        <authorList>
            <person name="Yuan C.-G."/>
        </authorList>
    </citation>
    <scope>NUCLEOTIDE SEQUENCE [LARGE SCALE GENOMIC DNA]</scope>
    <source>
        <strain evidence="11 12">KCTC 23863</strain>
    </source>
</reference>
<feature type="transmembrane region" description="Helical" evidence="9">
    <location>
        <begin position="65"/>
        <end position="86"/>
    </location>
</feature>
<keyword evidence="3 9" id="KW-0813">Transport</keyword>
<proteinExistence type="inferred from homology"/>
<dbReference type="OrthoDB" id="9814550at2"/>
<feature type="transmembrane region" description="Helical" evidence="9">
    <location>
        <begin position="171"/>
        <end position="193"/>
    </location>
</feature>
<organism evidence="11 12">
    <name type="scientific">Microvirga makkahensis</name>
    <dbReference type="NCBI Taxonomy" id="1128670"/>
    <lineage>
        <taxon>Bacteria</taxon>
        <taxon>Pseudomonadati</taxon>
        <taxon>Pseudomonadota</taxon>
        <taxon>Alphaproteobacteria</taxon>
        <taxon>Hyphomicrobiales</taxon>
        <taxon>Methylobacteriaceae</taxon>
        <taxon>Microvirga</taxon>
    </lineage>
</organism>
<name>A0A7X3SPU2_9HYPH</name>
<keyword evidence="4" id="KW-1003">Cell membrane</keyword>
<feature type="transmembrane region" description="Helical" evidence="9">
    <location>
        <begin position="29"/>
        <end position="53"/>
    </location>
</feature>
<gene>
    <name evidence="11" type="ORF">GR328_14355</name>
</gene>
<evidence type="ECO:0000256" key="2">
    <source>
        <dbReference type="ARBA" id="ARBA00010072"/>
    </source>
</evidence>
<evidence type="ECO:0000259" key="10">
    <source>
        <dbReference type="PROSITE" id="PS50928"/>
    </source>
</evidence>
<evidence type="ECO:0000256" key="1">
    <source>
        <dbReference type="ARBA" id="ARBA00004429"/>
    </source>
</evidence>
<dbReference type="SUPFAM" id="SSF161098">
    <property type="entry name" value="MetI-like"/>
    <property type="match status" value="1"/>
</dbReference>
<dbReference type="Gene3D" id="1.10.3720.10">
    <property type="entry name" value="MetI-like"/>
    <property type="match status" value="1"/>
</dbReference>
<protein>
    <submittedName>
        <fullName evidence="11">ABC transporter permease subunit</fullName>
    </submittedName>
</protein>
<dbReference type="InterPro" id="IPR010065">
    <property type="entry name" value="AA_ABC_transptr_permease_3TM"/>
</dbReference>
<dbReference type="CDD" id="cd06261">
    <property type="entry name" value="TM_PBP2"/>
    <property type="match status" value="1"/>
</dbReference>
<evidence type="ECO:0000256" key="5">
    <source>
        <dbReference type="ARBA" id="ARBA00022692"/>
    </source>
</evidence>
<dbReference type="PROSITE" id="PS50928">
    <property type="entry name" value="ABC_TM1"/>
    <property type="match status" value="1"/>
</dbReference>
<dbReference type="EMBL" id="WURB01000009">
    <property type="protein sequence ID" value="MXQ12620.1"/>
    <property type="molecule type" value="Genomic_DNA"/>
</dbReference>
<evidence type="ECO:0000256" key="8">
    <source>
        <dbReference type="ARBA" id="ARBA00023136"/>
    </source>
</evidence>
<dbReference type="NCBIfam" id="TIGR01726">
    <property type="entry name" value="HEQRo_perm_3TM"/>
    <property type="match status" value="1"/>
</dbReference>
<dbReference type="GO" id="GO:0043190">
    <property type="term" value="C:ATP-binding cassette (ABC) transporter complex"/>
    <property type="evidence" value="ECO:0007669"/>
    <property type="project" value="InterPro"/>
</dbReference>
<evidence type="ECO:0000256" key="3">
    <source>
        <dbReference type="ARBA" id="ARBA00022448"/>
    </source>
</evidence>
<sequence>MTFRDILGLLIDLDLLDRYGWRFVEGVGVTAQLVAISFTIGGALGLLLALARLSDNRLLRWLTGVYIYFFRGSPLLAQLFLLYYGLGSLRAFWTDLGLWWFFREAWYCALLAFTLNTAAYQAEIFRGAIQSVPRGQREAAAALGMHKAITFVKVVFPQAMIVCLRPLGNELILMIKASAIASLVTIYDLMGVTKLAFSRSYNFELYLWAAVLYLLIVECIRRLWAVLERRLTRHLRAGDLPRPARPGWLSRMAKTALKPNA</sequence>
<dbReference type="InterPro" id="IPR000515">
    <property type="entry name" value="MetI-like"/>
</dbReference>